<dbReference type="NCBIfam" id="TIGR00803">
    <property type="entry name" value="nst"/>
    <property type="match status" value="1"/>
</dbReference>
<evidence type="ECO:0000313" key="8">
    <source>
        <dbReference type="EMBL" id="QDS68360.1"/>
    </source>
</evidence>
<dbReference type="EMBL" id="CP042185">
    <property type="protein sequence ID" value="QDS68360.1"/>
    <property type="molecule type" value="Genomic_DNA"/>
</dbReference>
<keyword evidence="9" id="KW-1185">Reference proteome</keyword>
<protein>
    <recommendedName>
        <fullName evidence="10">UAA transporter</fullName>
    </recommendedName>
</protein>
<keyword evidence="2" id="KW-0813">Transport</keyword>
<evidence type="ECO:0008006" key="10">
    <source>
        <dbReference type="Google" id="ProtNLM"/>
    </source>
</evidence>
<accession>A0A517KYB2</accession>
<dbReference type="Pfam" id="PF08449">
    <property type="entry name" value="UAA"/>
    <property type="match status" value="1"/>
</dbReference>
<feature type="transmembrane region" description="Helical" evidence="7">
    <location>
        <begin position="164"/>
        <end position="185"/>
    </location>
</feature>
<evidence type="ECO:0000256" key="2">
    <source>
        <dbReference type="ARBA" id="ARBA00022448"/>
    </source>
</evidence>
<gene>
    <name evidence="8" type="ORF">FKW77_010726</name>
</gene>
<feature type="transmembrane region" description="Helical" evidence="7">
    <location>
        <begin position="125"/>
        <end position="144"/>
    </location>
</feature>
<keyword evidence="4 7" id="KW-0812">Transmembrane</keyword>
<organism evidence="8 9">
    <name type="scientific">Venturia effusa</name>
    <dbReference type="NCBI Taxonomy" id="50376"/>
    <lineage>
        <taxon>Eukaryota</taxon>
        <taxon>Fungi</taxon>
        <taxon>Dikarya</taxon>
        <taxon>Ascomycota</taxon>
        <taxon>Pezizomycotina</taxon>
        <taxon>Dothideomycetes</taxon>
        <taxon>Pleosporomycetidae</taxon>
        <taxon>Venturiales</taxon>
        <taxon>Venturiaceae</taxon>
        <taxon>Venturia</taxon>
    </lineage>
</organism>
<keyword evidence="5 7" id="KW-1133">Transmembrane helix</keyword>
<dbReference type="AlphaFoldDB" id="A0A517KYB2"/>
<dbReference type="Proteomes" id="UP000316270">
    <property type="component" value="Chromosome 1"/>
</dbReference>
<reference evidence="8 9" key="1">
    <citation type="submission" date="2019-07" db="EMBL/GenBank/DDBJ databases">
        <title>Finished genome of Venturia effusa.</title>
        <authorList>
            <person name="Young C.A."/>
            <person name="Cox M.P."/>
            <person name="Ganley A.R.D."/>
            <person name="David W.J."/>
        </authorList>
    </citation>
    <scope>NUCLEOTIDE SEQUENCE [LARGE SCALE GENOMIC DNA]</scope>
    <source>
        <strain evidence="9">albino</strain>
    </source>
</reference>
<keyword evidence="3" id="KW-0762">Sugar transport</keyword>
<dbReference type="GO" id="GO:0005462">
    <property type="term" value="F:UDP-N-acetylglucosamine transmembrane transporter activity"/>
    <property type="evidence" value="ECO:0007669"/>
    <property type="project" value="TreeGrafter"/>
</dbReference>
<name>A0A517KYB2_9PEZI</name>
<evidence type="ECO:0000256" key="4">
    <source>
        <dbReference type="ARBA" id="ARBA00022692"/>
    </source>
</evidence>
<dbReference type="InterPro" id="IPR013657">
    <property type="entry name" value="SCL35B1-4/HUT1"/>
</dbReference>
<evidence type="ECO:0000256" key="1">
    <source>
        <dbReference type="ARBA" id="ARBA00004127"/>
    </source>
</evidence>
<evidence type="ECO:0000256" key="7">
    <source>
        <dbReference type="SAM" id="Phobius"/>
    </source>
</evidence>
<evidence type="ECO:0000256" key="6">
    <source>
        <dbReference type="ARBA" id="ARBA00023136"/>
    </source>
</evidence>
<evidence type="ECO:0000313" key="9">
    <source>
        <dbReference type="Proteomes" id="UP000316270"/>
    </source>
</evidence>
<feature type="transmembrane region" description="Helical" evidence="7">
    <location>
        <begin position="308"/>
        <end position="327"/>
    </location>
</feature>
<dbReference type="STRING" id="50376.A0A517KYB2"/>
<dbReference type="PANTHER" id="PTHR10778">
    <property type="entry name" value="SOLUTE CARRIER FAMILY 35 MEMBER B"/>
    <property type="match status" value="1"/>
</dbReference>
<keyword evidence="6 7" id="KW-0472">Membrane</keyword>
<comment type="subcellular location">
    <subcellularLocation>
        <location evidence="1">Endomembrane system</location>
        <topology evidence="1">Multi-pass membrane protein</topology>
    </subcellularLocation>
</comment>
<dbReference type="GO" id="GO:0000139">
    <property type="term" value="C:Golgi membrane"/>
    <property type="evidence" value="ECO:0007669"/>
    <property type="project" value="TreeGrafter"/>
</dbReference>
<dbReference type="GO" id="GO:0005464">
    <property type="term" value="F:UDP-xylose transmembrane transporter activity"/>
    <property type="evidence" value="ECO:0007669"/>
    <property type="project" value="TreeGrafter"/>
</dbReference>
<sequence>MIDALGPLATSALIFGGCCSNVYALEAILKHEPDSGLLITLGQFIIVALSAYPSQSSTSPPLFLKKTKIPFRKLFLSSAMFFSVNMLNNWAFAFNISVPVHIILRSFGSVTTMAAGWLRGKRYTQLQVLSVVVLTVGVMISAWADAVSKGKPLDTKVDLSEPSLGLGLAILLVAQCLSSWMGVYVQDVYAEHGNHWDENLFYSHALSIPLFLPLAGTLRSQWASLAKTPPMPALAYSPFLPAILRQAFSKIPHAIVNLSVNAVTQLVCITGVNLLGATSSAVTVTIVLNIRKLVSFMLSIWLFGNELSFLMGFGAFLVFAAGAGYGWETNVGIKRRAAKAKKQGANGKATLKKEL</sequence>
<evidence type="ECO:0000256" key="3">
    <source>
        <dbReference type="ARBA" id="ARBA00022597"/>
    </source>
</evidence>
<dbReference type="GO" id="GO:0005789">
    <property type="term" value="C:endoplasmic reticulum membrane"/>
    <property type="evidence" value="ECO:0007669"/>
    <property type="project" value="TreeGrafter"/>
</dbReference>
<dbReference type="OrthoDB" id="999962at2759"/>
<feature type="transmembrane region" description="Helical" evidence="7">
    <location>
        <begin position="266"/>
        <end position="288"/>
    </location>
</feature>
<evidence type="ECO:0000256" key="5">
    <source>
        <dbReference type="ARBA" id="ARBA00022989"/>
    </source>
</evidence>
<dbReference type="PANTHER" id="PTHR10778:SF4">
    <property type="entry name" value="NUCLEOTIDE SUGAR TRANSPORTER SLC35B4"/>
    <property type="match status" value="1"/>
</dbReference>
<proteinExistence type="predicted"/>